<dbReference type="Gene3D" id="2.60.40.1180">
    <property type="entry name" value="Golgi alpha-mannosidase II"/>
    <property type="match status" value="2"/>
</dbReference>
<evidence type="ECO:0000256" key="4">
    <source>
        <dbReference type="ARBA" id="ARBA00022729"/>
    </source>
</evidence>
<dbReference type="SUPFAM" id="SSF51011">
    <property type="entry name" value="Glycosyl hydrolase domain"/>
    <property type="match status" value="1"/>
</dbReference>
<dbReference type="GO" id="GO:0030246">
    <property type="term" value="F:carbohydrate binding"/>
    <property type="evidence" value="ECO:0007669"/>
    <property type="project" value="InterPro"/>
</dbReference>
<evidence type="ECO:0000256" key="3">
    <source>
        <dbReference type="ARBA" id="ARBA00007806"/>
    </source>
</evidence>
<dbReference type="RefSeq" id="XP_020429156.1">
    <property type="nucleotide sequence ID" value="XM_020580569.1"/>
</dbReference>
<feature type="domain" description="Glycosyl hydrolase family 31 C-terminal" evidence="16">
    <location>
        <begin position="680"/>
        <end position="769"/>
    </location>
</feature>
<dbReference type="GO" id="GO:0005783">
    <property type="term" value="C:endoplasmic reticulum"/>
    <property type="evidence" value="ECO:0007669"/>
    <property type="project" value="UniProtKB-SubCell"/>
</dbReference>
<dbReference type="InterPro" id="IPR013780">
    <property type="entry name" value="Glyco_hydro_b"/>
</dbReference>
<evidence type="ECO:0000313" key="18">
    <source>
        <dbReference type="Proteomes" id="UP000001396"/>
    </source>
</evidence>
<comment type="similarity">
    <text evidence="3 10">Belongs to the glycosyl hydrolase 31 family.</text>
</comment>
<sequence length="899" mass="102665">MLEKSSIRLPLLVVGLLFVVTTFIALTEAVDSSKFKTCNDLSFCKRNRRVDITDAAQMSLYKHQIVADSVQLKDGRLVGEIVEQDGEVDHVLSFEIRAIANGILRFRVLEKSPLANKKRYQVQDVLLDDINPFQLDVYVAGELAMSANSRGLFHFEHMRNKPLPPQPIPNPNPPEGEEPPAPQQPVVPEGMWEERFQSHHDSKPHGPMSIGMDIKFVGSQHVYGIPEHTTSLALRNTRGEGINENPYRLYNLDVFEYELDKTMALYGAVPLMISHDTKKTVALFWLNAAETFIDVSDSKDDKNVPSKDTHWISETGAMDVFFLTGPTPMEIFKQYASLTGTTALPQLFSLGYHQCRWNYKDENDVKQVDEGFDSNNIPYDVIWLDIEHTDGKRYFTWDKANFPTPDAMQKSIAIKHRKMVTIIDPHIKRDNNYYIHSQATSNNHYVKKADGVSDYEGWCWPGSSSYLDFTNPVVRNWWAEQFAYDKYIGSTPTLYVWNDMNEPSVFDGPEVSMHKDALHHGSVEHRDLHNMYGYYYHMATADGLVKRNSDQNDRPFVLSRAFFAGSQRIGAIWTGDNAAQWSHLKVANPMLLSLGLAGITFSGADVGGFFGNPDGELMARWYQAGAFQPFFRGHAHLDAKRREPWLFGEPYLSVMRSAIQQRYSFLPLWYTIFYQNTLNGAPTMRPLWVEFPSDANLFAVESEYMIGSALLVHPVVEQGQKQVKVILPGDAAKQQWFDIDTNKMYKPGQYDVDTPLQKIPVYQRGGSIVAKKERLRRSSYQMRDDPYTLKVALNTDQVATGELFMDDEHSFNYKKGQYQYRQFRYENGQLTSKSLDTKGTFKPVNTVERIVVLGINNKPSAISYADKPLQFEYDKSLSSVVIRKPDLPISSDWTINFKF</sequence>
<dbReference type="InterPro" id="IPR025887">
    <property type="entry name" value="Glyco_hydro_31_N_dom"/>
</dbReference>
<feature type="chain" id="PRO_5003041421" description="Glucosidase II subunit alpha" evidence="12">
    <location>
        <begin position="30"/>
        <end position="899"/>
    </location>
</feature>
<evidence type="ECO:0000256" key="7">
    <source>
        <dbReference type="ARBA" id="ARBA00023180"/>
    </source>
</evidence>
<evidence type="ECO:0000256" key="6">
    <source>
        <dbReference type="ARBA" id="ARBA00022824"/>
    </source>
</evidence>
<name>D3BP16_HETP5</name>
<evidence type="ECO:0000256" key="11">
    <source>
        <dbReference type="SAM" id="MobiDB-lite"/>
    </source>
</evidence>
<evidence type="ECO:0000256" key="10">
    <source>
        <dbReference type="RuleBase" id="RU361185"/>
    </source>
</evidence>
<dbReference type="FunCoup" id="D3BP16">
    <property type="interactions" value="974"/>
</dbReference>
<evidence type="ECO:0000259" key="13">
    <source>
        <dbReference type="Pfam" id="PF01055"/>
    </source>
</evidence>
<feature type="domain" description="Glycoside hydrolase family 31 N-terminal" evidence="14">
    <location>
        <begin position="131"/>
        <end position="294"/>
    </location>
</feature>
<dbReference type="InParanoid" id="D3BP16"/>
<comment type="subcellular location">
    <subcellularLocation>
        <location evidence="1">Endoplasmic reticulum</location>
    </subcellularLocation>
</comment>
<evidence type="ECO:0000256" key="8">
    <source>
        <dbReference type="ARBA" id="ARBA00023295"/>
    </source>
</evidence>
<evidence type="ECO:0000259" key="15">
    <source>
        <dbReference type="Pfam" id="PF17137"/>
    </source>
</evidence>
<dbReference type="InterPro" id="IPR011013">
    <property type="entry name" value="Gal_mutarotase_sf_dom"/>
</dbReference>
<dbReference type="GO" id="GO:0090599">
    <property type="term" value="F:alpha-glucosidase activity"/>
    <property type="evidence" value="ECO:0007669"/>
    <property type="project" value="TreeGrafter"/>
</dbReference>
<dbReference type="FunFam" id="3.20.20.80:FF:000039">
    <property type="entry name" value="Glucosidase, alpha neutral C"/>
    <property type="match status" value="1"/>
</dbReference>
<dbReference type="FunFam" id="2.60.40.1180:FF:000023">
    <property type="entry name" value="neutral alpha-glucosidase AB isoform X2"/>
    <property type="match status" value="1"/>
</dbReference>
<dbReference type="CDD" id="cd06603">
    <property type="entry name" value="GH31_GANC_GANAB_alpha"/>
    <property type="match status" value="1"/>
</dbReference>
<feature type="region of interest" description="Disordered" evidence="11">
    <location>
        <begin position="158"/>
        <end position="186"/>
    </location>
</feature>
<dbReference type="SUPFAM" id="SSF51445">
    <property type="entry name" value="(Trans)glycosidases"/>
    <property type="match status" value="1"/>
</dbReference>
<reference evidence="17 18" key="1">
    <citation type="journal article" date="2011" name="Genome Res.">
        <title>Phylogeny-wide analysis of social amoeba genomes highlights ancient origins for complex intercellular communication.</title>
        <authorList>
            <person name="Heidel A.J."/>
            <person name="Lawal H.M."/>
            <person name="Felder M."/>
            <person name="Schilde C."/>
            <person name="Helps N.R."/>
            <person name="Tunggal B."/>
            <person name="Rivero F."/>
            <person name="John U."/>
            <person name="Schleicher M."/>
            <person name="Eichinger L."/>
            <person name="Platzer M."/>
            <person name="Noegel A.A."/>
            <person name="Schaap P."/>
            <person name="Gloeckner G."/>
        </authorList>
    </citation>
    <scope>NUCLEOTIDE SEQUENCE [LARGE SCALE GENOMIC DNA]</scope>
    <source>
        <strain evidence="18">ATCC 26659 / Pp 5 / PN500</strain>
    </source>
</reference>
<accession>D3BP16</accession>
<dbReference type="Gene3D" id="3.20.20.80">
    <property type="entry name" value="Glycosidases"/>
    <property type="match status" value="2"/>
</dbReference>
<evidence type="ECO:0000256" key="12">
    <source>
        <dbReference type="SAM" id="SignalP"/>
    </source>
</evidence>
<dbReference type="Pfam" id="PF01055">
    <property type="entry name" value="Glyco_hydro_31_2nd"/>
    <property type="match status" value="1"/>
</dbReference>
<dbReference type="GO" id="GO:0005975">
    <property type="term" value="P:carbohydrate metabolic process"/>
    <property type="evidence" value="ECO:0007669"/>
    <property type="project" value="InterPro"/>
</dbReference>
<comment type="pathway">
    <text evidence="2">Glycan metabolism; N-glycan metabolism.</text>
</comment>
<evidence type="ECO:0000259" key="14">
    <source>
        <dbReference type="Pfam" id="PF13802"/>
    </source>
</evidence>
<dbReference type="GO" id="GO:0006491">
    <property type="term" value="P:N-glycan processing"/>
    <property type="evidence" value="ECO:0007669"/>
    <property type="project" value="TreeGrafter"/>
</dbReference>
<keyword evidence="5 10" id="KW-0378">Hydrolase</keyword>
<comment type="caution">
    <text evidence="17">The sequence shown here is derived from an EMBL/GenBank/DDBJ whole genome shotgun (WGS) entry which is preliminary data.</text>
</comment>
<dbReference type="STRING" id="670386.D3BP16"/>
<dbReference type="SUPFAM" id="SSF74650">
    <property type="entry name" value="Galactose mutarotase-like"/>
    <property type="match status" value="1"/>
</dbReference>
<dbReference type="Pfam" id="PF21365">
    <property type="entry name" value="Glyco_hydro_31_3rd"/>
    <property type="match status" value="1"/>
</dbReference>
<dbReference type="Proteomes" id="UP000001396">
    <property type="component" value="Unassembled WGS sequence"/>
</dbReference>
<gene>
    <name evidence="17" type="primary">modA</name>
    <name evidence="17" type="ORF">PPL_09778</name>
</gene>
<protein>
    <recommendedName>
        <fullName evidence="9">Glucosidase II subunit alpha</fullName>
    </recommendedName>
</protein>
<dbReference type="PANTHER" id="PTHR22762">
    <property type="entry name" value="ALPHA-GLUCOSIDASE"/>
    <property type="match status" value="1"/>
</dbReference>
<evidence type="ECO:0000256" key="2">
    <source>
        <dbReference type="ARBA" id="ARBA00004833"/>
    </source>
</evidence>
<feature type="domain" description="DUF5110" evidence="15">
    <location>
        <begin position="787"/>
        <end position="847"/>
    </location>
</feature>
<dbReference type="InterPro" id="IPR000322">
    <property type="entry name" value="Glyco_hydro_31_TIM"/>
</dbReference>
<proteinExistence type="inferred from homology"/>
<dbReference type="InterPro" id="IPR030458">
    <property type="entry name" value="Glyco_hydro_31_AS"/>
</dbReference>
<dbReference type="PANTHER" id="PTHR22762:SF54">
    <property type="entry name" value="BCDNA.GH04962"/>
    <property type="match status" value="1"/>
</dbReference>
<keyword evidence="7" id="KW-0325">Glycoprotein</keyword>
<evidence type="ECO:0000259" key="16">
    <source>
        <dbReference type="Pfam" id="PF21365"/>
    </source>
</evidence>
<dbReference type="AlphaFoldDB" id="D3BP16"/>
<organism evidence="17 18">
    <name type="scientific">Heterostelium pallidum (strain ATCC 26659 / Pp 5 / PN500)</name>
    <name type="common">Cellular slime mold</name>
    <name type="synonym">Polysphondylium pallidum</name>
    <dbReference type="NCBI Taxonomy" id="670386"/>
    <lineage>
        <taxon>Eukaryota</taxon>
        <taxon>Amoebozoa</taxon>
        <taxon>Evosea</taxon>
        <taxon>Eumycetozoa</taxon>
        <taxon>Dictyostelia</taxon>
        <taxon>Acytosteliales</taxon>
        <taxon>Acytosteliaceae</taxon>
        <taxon>Heterostelium</taxon>
    </lineage>
</organism>
<dbReference type="Pfam" id="PF17137">
    <property type="entry name" value="DUF5110"/>
    <property type="match status" value="1"/>
</dbReference>
<dbReference type="PROSITE" id="PS00129">
    <property type="entry name" value="GLYCOSYL_HYDROL_F31_1"/>
    <property type="match status" value="1"/>
</dbReference>
<dbReference type="Gene3D" id="2.60.40.1760">
    <property type="entry name" value="glycosyl hydrolase (family 31)"/>
    <property type="match status" value="1"/>
</dbReference>
<evidence type="ECO:0000256" key="5">
    <source>
        <dbReference type="ARBA" id="ARBA00022801"/>
    </source>
</evidence>
<evidence type="ECO:0000256" key="9">
    <source>
        <dbReference type="ARBA" id="ARBA00042895"/>
    </source>
</evidence>
<dbReference type="InterPro" id="IPR033403">
    <property type="entry name" value="DUF5110"/>
</dbReference>
<keyword evidence="8 10" id="KW-0326">Glycosidase</keyword>
<dbReference type="InterPro" id="IPR048395">
    <property type="entry name" value="Glyco_hydro_31_C"/>
</dbReference>
<dbReference type="InterPro" id="IPR017853">
    <property type="entry name" value="GH"/>
</dbReference>
<feature type="compositionally biased region" description="Pro residues" evidence="11">
    <location>
        <begin position="162"/>
        <end position="185"/>
    </location>
</feature>
<feature type="signal peptide" evidence="12">
    <location>
        <begin position="1"/>
        <end position="29"/>
    </location>
</feature>
<dbReference type="EMBL" id="ADBJ01000044">
    <property type="protein sequence ID" value="EFA77026.1"/>
    <property type="molecule type" value="Genomic_DNA"/>
</dbReference>
<evidence type="ECO:0000313" key="17">
    <source>
        <dbReference type="EMBL" id="EFA77026.1"/>
    </source>
</evidence>
<dbReference type="GeneID" id="31365251"/>
<dbReference type="OMA" id="HWALGYH"/>
<evidence type="ECO:0000256" key="1">
    <source>
        <dbReference type="ARBA" id="ARBA00004240"/>
    </source>
</evidence>
<dbReference type="FunFam" id="3.20.20.80:FF:000046">
    <property type="entry name" value="Glucosidase alpha, neutral C"/>
    <property type="match status" value="1"/>
</dbReference>
<keyword evidence="18" id="KW-1185">Reference proteome</keyword>
<dbReference type="Pfam" id="PF13802">
    <property type="entry name" value="Gal_mutarotas_2"/>
    <property type="match status" value="1"/>
</dbReference>
<keyword evidence="4 12" id="KW-0732">Signal</keyword>
<feature type="domain" description="Glycoside hydrolase family 31 TIM barrel" evidence="13">
    <location>
        <begin position="343"/>
        <end position="671"/>
    </location>
</feature>
<keyword evidence="6" id="KW-0256">Endoplasmic reticulum</keyword>
<dbReference type="CDD" id="cd14752">
    <property type="entry name" value="GH31_N"/>
    <property type="match status" value="1"/>
</dbReference>